<proteinExistence type="predicted"/>
<dbReference type="CDD" id="cd06445">
    <property type="entry name" value="ATase"/>
    <property type="match status" value="1"/>
</dbReference>
<comment type="caution">
    <text evidence="3">The sequence shown here is derived from an EMBL/GenBank/DDBJ whole genome shotgun (WGS) entry which is preliminary data.</text>
</comment>
<reference evidence="3 4" key="1">
    <citation type="submission" date="2019-06" db="EMBL/GenBank/DDBJ databases">
        <title>Sequencing the genomes of 1000 actinobacteria strains.</title>
        <authorList>
            <person name="Klenk H.-P."/>
        </authorList>
    </citation>
    <scope>NUCLEOTIDE SEQUENCE [LARGE SCALE GENOMIC DNA]</scope>
    <source>
        <strain evidence="3 4">DSM 18031</strain>
    </source>
</reference>
<organism evidence="3 4">
    <name type="scientific">Klugiella xanthotipulae</name>
    <dbReference type="NCBI Taxonomy" id="244735"/>
    <lineage>
        <taxon>Bacteria</taxon>
        <taxon>Bacillati</taxon>
        <taxon>Actinomycetota</taxon>
        <taxon>Actinomycetes</taxon>
        <taxon>Micrococcales</taxon>
        <taxon>Microbacteriaceae</taxon>
        <taxon>Klugiella</taxon>
    </lineage>
</organism>
<evidence type="ECO:0000313" key="4">
    <source>
        <dbReference type="Proteomes" id="UP000318331"/>
    </source>
</evidence>
<dbReference type="InterPro" id="IPR036388">
    <property type="entry name" value="WH-like_DNA-bd_sf"/>
</dbReference>
<sequence>MRDFVSEVLDVVSQIPPGRAMSYGSIAATLGSRAARQVGTIMARYGATVPWWRVVRADGRSAANHEERALAHYRAEGTPLLFSATGDSYRVNMRLAAYTVDTPN</sequence>
<dbReference type="EMBL" id="VFPN01000001">
    <property type="protein sequence ID" value="TQM65696.1"/>
    <property type="molecule type" value="Genomic_DNA"/>
</dbReference>
<dbReference type="GO" id="GO:0003824">
    <property type="term" value="F:catalytic activity"/>
    <property type="evidence" value="ECO:0007669"/>
    <property type="project" value="InterPro"/>
</dbReference>
<dbReference type="InterPro" id="IPR036217">
    <property type="entry name" value="MethylDNA_cys_MeTrfase_DNAb"/>
</dbReference>
<evidence type="ECO:0000256" key="1">
    <source>
        <dbReference type="ARBA" id="ARBA00022763"/>
    </source>
</evidence>
<keyword evidence="1" id="KW-0227">DNA damage</keyword>
<dbReference type="InterPro" id="IPR052520">
    <property type="entry name" value="ATL_DNA_repair"/>
</dbReference>
<dbReference type="Gene3D" id="1.10.10.10">
    <property type="entry name" value="Winged helix-like DNA-binding domain superfamily/Winged helix DNA-binding domain"/>
    <property type="match status" value="1"/>
</dbReference>
<dbReference type="InterPro" id="IPR014048">
    <property type="entry name" value="MethylDNA_cys_MeTrfase_DNA-bd"/>
</dbReference>
<dbReference type="RefSeq" id="WP_246054498.1">
    <property type="nucleotide sequence ID" value="NZ_BAAAYS010000001.1"/>
</dbReference>
<accession>A0A543I519</accession>
<dbReference type="Proteomes" id="UP000318331">
    <property type="component" value="Unassembled WGS sequence"/>
</dbReference>
<dbReference type="Pfam" id="PF01035">
    <property type="entry name" value="DNA_binding_1"/>
    <property type="match status" value="1"/>
</dbReference>
<gene>
    <name evidence="3" type="ORF">FB466_0508</name>
</gene>
<protein>
    <submittedName>
        <fullName evidence="3">Alkylated DNA nucleotide flippase Atl1</fullName>
    </submittedName>
</protein>
<dbReference type="AlphaFoldDB" id="A0A543I519"/>
<dbReference type="PANTHER" id="PTHR42942:SF1">
    <property type="entry name" value="ALKYLTRANSFERASE-LIKE PROTEIN 1"/>
    <property type="match status" value="1"/>
</dbReference>
<feature type="domain" description="Methylated-DNA-[protein]-cysteine S-methyltransferase DNA binding" evidence="2">
    <location>
        <begin position="4"/>
        <end position="65"/>
    </location>
</feature>
<evidence type="ECO:0000259" key="2">
    <source>
        <dbReference type="Pfam" id="PF01035"/>
    </source>
</evidence>
<dbReference type="PANTHER" id="PTHR42942">
    <property type="entry name" value="6-O-METHYLGUANINE DNA METHYLTRANSFERASE"/>
    <property type="match status" value="1"/>
</dbReference>
<evidence type="ECO:0000313" key="3">
    <source>
        <dbReference type="EMBL" id="TQM65696.1"/>
    </source>
</evidence>
<dbReference type="SUPFAM" id="SSF46767">
    <property type="entry name" value="Methylated DNA-protein cysteine methyltransferase, C-terminal domain"/>
    <property type="match status" value="1"/>
</dbReference>
<name>A0A543I519_9MICO</name>
<keyword evidence="4" id="KW-1185">Reference proteome</keyword>
<dbReference type="GO" id="GO:0006281">
    <property type="term" value="P:DNA repair"/>
    <property type="evidence" value="ECO:0007669"/>
    <property type="project" value="InterPro"/>
</dbReference>